<evidence type="ECO:0000256" key="17">
    <source>
        <dbReference type="PROSITE-ProRule" id="PRU00175"/>
    </source>
</evidence>
<dbReference type="InterPro" id="IPR011513">
    <property type="entry name" value="Nse1"/>
</dbReference>
<evidence type="ECO:0000313" key="21">
    <source>
        <dbReference type="Proteomes" id="UP001378592"/>
    </source>
</evidence>
<evidence type="ECO:0000259" key="19">
    <source>
        <dbReference type="PROSITE" id="PS50089"/>
    </source>
</evidence>
<keyword evidence="12 18" id="KW-0862">Zinc</keyword>
<proteinExistence type="inferred from homology"/>
<keyword evidence="15 18" id="KW-0234">DNA repair</keyword>
<dbReference type="GO" id="GO:0061630">
    <property type="term" value="F:ubiquitin protein ligase activity"/>
    <property type="evidence" value="ECO:0007669"/>
    <property type="project" value="UniProtKB-EC"/>
</dbReference>
<dbReference type="GO" id="GO:0000724">
    <property type="term" value="P:double-strand break repair via homologous recombination"/>
    <property type="evidence" value="ECO:0007669"/>
    <property type="project" value="TreeGrafter"/>
</dbReference>
<evidence type="ECO:0000256" key="14">
    <source>
        <dbReference type="ARBA" id="ARBA00023172"/>
    </source>
</evidence>
<keyword evidence="13" id="KW-0779">Telomere</keyword>
<evidence type="ECO:0000313" key="20">
    <source>
        <dbReference type="EMBL" id="KAK7792116.1"/>
    </source>
</evidence>
<name>A0AAN9VBZ8_9ORTH</name>
<feature type="domain" description="RING-type" evidence="19">
    <location>
        <begin position="180"/>
        <end position="222"/>
    </location>
</feature>
<keyword evidence="14 18" id="KW-0233">DNA recombination</keyword>
<dbReference type="Pfam" id="PF08746">
    <property type="entry name" value="zf-RING-like"/>
    <property type="match status" value="1"/>
</dbReference>
<gene>
    <name evidence="20" type="ORF">R5R35_009647</name>
</gene>
<evidence type="ECO:0000256" key="1">
    <source>
        <dbReference type="ARBA" id="ARBA00000900"/>
    </source>
</evidence>
<dbReference type="GO" id="GO:0030915">
    <property type="term" value="C:Smc5-Smc6 complex"/>
    <property type="evidence" value="ECO:0007669"/>
    <property type="project" value="UniProtKB-UniRule"/>
</dbReference>
<evidence type="ECO:0000256" key="12">
    <source>
        <dbReference type="ARBA" id="ARBA00022833"/>
    </source>
</evidence>
<keyword evidence="9 18" id="KW-0227">DNA damage</keyword>
<protein>
    <recommendedName>
        <fullName evidence="6 18">Non-structural maintenance of chromosomes element 1 homolog</fullName>
        <ecNumber evidence="5 18">2.3.2.27</ecNumber>
    </recommendedName>
</protein>
<evidence type="ECO:0000256" key="16">
    <source>
        <dbReference type="ARBA" id="ARBA00023242"/>
    </source>
</evidence>
<keyword evidence="8 18" id="KW-0479">Metal-binding</keyword>
<keyword evidence="10 17" id="KW-0863">Zinc-finger</keyword>
<dbReference type="InterPro" id="IPR014857">
    <property type="entry name" value="Nse1_RING_C4HC3-type"/>
</dbReference>
<comment type="subunit">
    <text evidence="18">Component of the Smc5-Smc6 complex.</text>
</comment>
<comment type="caution">
    <text evidence="20">The sequence shown here is derived from an EMBL/GenBank/DDBJ whole genome shotgun (WGS) entry which is preliminary data.</text>
</comment>
<evidence type="ECO:0000256" key="6">
    <source>
        <dbReference type="ARBA" id="ARBA00019422"/>
    </source>
</evidence>
<dbReference type="FunFam" id="1.10.10.10:FF:000270">
    <property type="entry name" value="Non-structural maintenance of chromosomes element 1 homolog"/>
    <property type="match status" value="1"/>
</dbReference>
<sequence>MTTYGDVHRRFLQSFVYHPVNTEAEALEAYRLTCEEQGQEMGSLNQLVDTINATIRKYTTLEIKTIFCELTGQKYYIATNTADLKWTKNTSRYSKNEQLIFRKVLDDIVRSETGNISSITCLNVYSNVNMSKSEMSATIAKFVRDGWFAEKKGRLYMGVRAAAELEPFITQVYQDMTSSCPLCKKLIFWGHRCGSCPEVSHLHCLRKFFASTSGDAACPACRARWHNWDEDYLSDMEESS</sequence>
<dbReference type="GO" id="GO:0005634">
    <property type="term" value="C:nucleus"/>
    <property type="evidence" value="ECO:0007669"/>
    <property type="project" value="UniProtKB-SubCell"/>
</dbReference>
<evidence type="ECO:0000256" key="11">
    <source>
        <dbReference type="ARBA" id="ARBA00022786"/>
    </source>
</evidence>
<accession>A0AAN9VBZ8</accession>
<reference evidence="20 21" key="1">
    <citation type="submission" date="2024-03" db="EMBL/GenBank/DDBJ databases">
        <title>The genome assembly and annotation of the cricket Gryllus longicercus Weissman &amp; Gray.</title>
        <authorList>
            <person name="Szrajer S."/>
            <person name="Gray D."/>
            <person name="Ylla G."/>
        </authorList>
    </citation>
    <scope>NUCLEOTIDE SEQUENCE [LARGE SCALE GENOMIC DNA]</scope>
    <source>
        <strain evidence="20">DAG 2021-001</strain>
        <tissue evidence="20">Whole body minus gut</tissue>
    </source>
</reference>
<evidence type="ECO:0000256" key="5">
    <source>
        <dbReference type="ARBA" id="ARBA00012483"/>
    </source>
</evidence>
<dbReference type="Gene3D" id="3.30.40.10">
    <property type="entry name" value="Zinc/RING finger domain, C3HC4 (zinc finger)"/>
    <property type="match status" value="1"/>
</dbReference>
<dbReference type="InterPro" id="IPR001841">
    <property type="entry name" value="Znf_RING"/>
</dbReference>
<dbReference type="GO" id="GO:0000781">
    <property type="term" value="C:chromosome, telomeric region"/>
    <property type="evidence" value="ECO:0007669"/>
    <property type="project" value="UniProtKB-SubCell"/>
</dbReference>
<dbReference type="Pfam" id="PF07574">
    <property type="entry name" value="SMC_Nse1"/>
    <property type="match status" value="1"/>
</dbReference>
<organism evidence="20 21">
    <name type="scientific">Gryllus longicercus</name>
    <dbReference type="NCBI Taxonomy" id="2509291"/>
    <lineage>
        <taxon>Eukaryota</taxon>
        <taxon>Metazoa</taxon>
        <taxon>Ecdysozoa</taxon>
        <taxon>Arthropoda</taxon>
        <taxon>Hexapoda</taxon>
        <taxon>Insecta</taxon>
        <taxon>Pterygota</taxon>
        <taxon>Neoptera</taxon>
        <taxon>Polyneoptera</taxon>
        <taxon>Orthoptera</taxon>
        <taxon>Ensifera</taxon>
        <taxon>Gryllidea</taxon>
        <taxon>Grylloidea</taxon>
        <taxon>Gryllidae</taxon>
        <taxon>Gryllinae</taxon>
        <taxon>Gryllus</taxon>
    </lineage>
</organism>
<dbReference type="PROSITE" id="PS50089">
    <property type="entry name" value="ZF_RING_2"/>
    <property type="match status" value="1"/>
</dbReference>
<evidence type="ECO:0000256" key="4">
    <source>
        <dbReference type="ARBA" id="ARBA00010258"/>
    </source>
</evidence>
<keyword evidence="21" id="KW-1185">Reference proteome</keyword>
<dbReference type="InterPro" id="IPR013083">
    <property type="entry name" value="Znf_RING/FYVE/PHD"/>
</dbReference>
<dbReference type="EMBL" id="JAZDUA010000471">
    <property type="protein sequence ID" value="KAK7792116.1"/>
    <property type="molecule type" value="Genomic_DNA"/>
</dbReference>
<keyword evidence="11 18" id="KW-0833">Ubl conjugation pathway</keyword>
<dbReference type="EC" id="2.3.2.27" evidence="5 18"/>
<dbReference type="GO" id="GO:0008270">
    <property type="term" value="F:zinc ion binding"/>
    <property type="evidence" value="ECO:0007669"/>
    <property type="project" value="UniProtKB-KW"/>
</dbReference>
<comment type="similarity">
    <text evidence="4 18">Belongs to the NSE1 family.</text>
</comment>
<evidence type="ECO:0000256" key="15">
    <source>
        <dbReference type="ARBA" id="ARBA00023204"/>
    </source>
</evidence>
<evidence type="ECO:0000256" key="2">
    <source>
        <dbReference type="ARBA" id="ARBA00004123"/>
    </source>
</evidence>
<comment type="catalytic activity">
    <reaction evidence="1 18">
        <text>S-ubiquitinyl-[E2 ubiquitin-conjugating enzyme]-L-cysteine + [acceptor protein]-L-lysine = [E2 ubiquitin-conjugating enzyme]-L-cysteine + N(6)-ubiquitinyl-[acceptor protein]-L-lysine.</text>
        <dbReference type="EC" id="2.3.2.27"/>
    </reaction>
</comment>
<evidence type="ECO:0000256" key="8">
    <source>
        <dbReference type="ARBA" id="ARBA00022723"/>
    </source>
</evidence>
<evidence type="ECO:0000256" key="13">
    <source>
        <dbReference type="ARBA" id="ARBA00022895"/>
    </source>
</evidence>
<evidence type="ECO:0000256" key="18">
    <source>
        <dbReference type="RuleBase" id="RU368018"/>
    </source>
</evidence>
<evidence type="ECO:0000256" key="7">
    <source>
        <dbReference type="ARBA" id="ARBA00022679"/>
    </source>
</evidence>
<dbReference type="PANTHER" id="PTHR20973">
    <property type="entry name" value="NON-SMC ELEMENT 1-RELATED"/>
    <property type="match status" value="1"/>
</dbReference>
<evidence type="ECO:0000256" key="10">
    <source>
        <dbReference type="ARBA" id="ARBA00022771"/>
    </source>
</evidence>
<keyword evidence="16 18" id="KW-0539">Nucleus</keyword>
<dbReference type="Gene3D" id="1.10.10.10">
    <property type="entry name" value="Winged helix-like DNA-binding domain superfamily/Winged helix DNA-binding domain"/>
    <property type="match status" value="1"/>
</dbReference>
<evidence type="ECO:0000256" key="9">
    <source>
        <dbReference type="ARBA" id="ARBA00022763"/>
    </source>
</evidence>
<dbReference type="InterPro" id="IPR036388">
    <property type="entry name" value="WH-like_DNA-bd_sf"/>
</dbReference>
<dbReference type="Proteomes" id="UP001378592">
    <property type="component" value="Unassembled WGS sequence"/>
</dbReference>
<dbReference type="PANTHER" id="PTHR20973:SF0">
    <property type="entry name" value="NON-STRUCTURAL MAINTENANCE OF CHROMOSOMES ELEMENT 1 HOMOLOG"/>
    <property type="match status" value="1"/>
</dbReference>
<keyword evidence="7 18" id="KW-0808">Transferase</keyword>
<dbReference type="Gene3D" id="3.90.1150.220">
    <property type="match status" value="1"/>
</dbReference>
<evidence type="ECO:0000256" key="3">
    <source>
        <dbReference type="ARBA" id="ARBA00004574"/>
    </source>
</evidence>
<keyword evidence="13" id="KW-0158">Chromosome</keyword>
<dbReference type="AlphaFoldDB" id="A0AAN9VBZ8"/>
<comment type="subcellular location">
    <subcellularLocation>
        <location evidence="3">Chromosome</location>
        <location evidence="3">Telomere</location>
    </subcellularLocation>
    <subcellularLocation>
        <location evidence="2 18">Nucleus</location>
    </subcellularLocation>
</comment>